<evidence type="ECO:0000313" key="2">
    <source>
        <dbReference type="EMBL" id="THH26642.1"/>
    </source>
</evidence>
<keyword evidence="3" id="KW-1185">Reference proteome</keyword>
<comment type="caution">
    <text evidence="2">The sequence shown here is derived from an EMBL/GenBank/DDBJ whole genome shotgun (WGS) entry which is preliminary data.</text>
</comment>
<protein>
    <submittedName>
        <fullName evidence="2">Uncharacterized protein</fullName>
    </submittedName>
</protein>
<accession>A0A4S4ML85</accession>
<reference evidence="2 3" key="1">
    <citation type="submission" date="2019-02" db="EMBL/GenBank/DDBJ databases">
        <title>Genome sequencing of the rare red list fungi Antrodiella citrinella (Flaviporus citrinellus).</title>
        <authorList>
            <person name="Buettner E."/>
            <person name="Kellner H."/>
        </authorList>
    </citation>
    <scope>NUCLEOTIDE SEQUENCE [LARGE SCALE GENOMIC DNA]</scope>
    <source>
        <strain evidence="2 3">DSM 108506</strain>
    </source>
</reference>
<name>A0A4S4ML85_9APHY</name>
<keyword evidence="1" id="KW-0732">Signal</keyword>
<dbReference type="Proteomes" id="UP000308730">
    <property type="component" value="Unassembled WGS sequence"/>
</dbReference>
<evidence type="ECO:0000256" key="1">
    <source>
        <dbReference type="SAM" id="SignalP"/>
    </source>
</evidence>
<feature type="chain" id="PRO_5020541980" evidence="1">
    <location>
        <begin position="17"/>
        <end position="358"/>
    </location>
</feature>
<proteinExistence type="predicted"/>
<dbReference type="AlphaFoldDB" id="A0A4S4ML85"/>
<organism evidence="2 3">
    <name type="scientific">Antrodiella citrinella</name>
    <dbReference type="NCBI Taxonomy" id="2447956"/>
    <lineage>
        <taxon>Eukaryota</taxon>
        <taxon>Fungi</taxon>
        <taxon>Dikarya</taxon>
        <taxon>Basidiomycota</taxon>
        <taxon>Agaricomycotina</taxon>
        <taxon>Agaricomycetes</taxon>
        <taxon>Polyporales</taxon>
        <taxon>Steccherinaceae</taxon>
        <taxon>Antrodiella</taxon>
    </lineage>
</organism>
<dbReference type="EMBL" id="SGPM01000324">
    <property type="protein sequence ID" value="THH26642.1"/>
    <property type="molecule type" value="Genomic_DNA"/>
</dbReference>
<sequence length="358" mass="40501">MLSFVAFLSSSPQLCAVVEQLSLYGCSNAGNPSEDDSWISSAPFLLPALPHLRTLLFINVDLSRQHTILDKALAKFRFTSTIEKVVFSHYLDVSLIVFSRLARLAHVLRAQGVWIAMCTFKAGVAETATVPRNIWPVNWMVWIRLDNENFGSDDSESCFTPHHEHLWSRMGQRFYHLVSAQIPRSISVNEDVTVEIGGHLIQISKSSDNQLELFLSASPEFVQAHPSSKLVATIEAVITTWSKILYLLRSCHFADIYADLQVFGIAWNWDEHDTLQTWKAVDDVLFQHYPALRFIDAKLPTFDPYGPPHHALFSHYGCVDKIISALLPQTSNGTRVRFNRYCHKPGCRHKSVQHLDGA</sequence>
<evidence type="ECO:0000313" key="3">
    <source>
        <dbReference type="Proteomes" id="UP000308730"/>
    </source>
</evidence>
<feature type="signal peptide" evidence="1">
    <location>
        <begin position="1"/>
        <end position="16"/>
    </location>
</feature>
<gene>
    <name evidence="2" type="ORF">EUX98_g7540</name>
</gene>